<sequence length="290" mass="30336">MGSIRSASQATQGDKTRPIEVAGTIEGERTCGGLDAVAEQLSRALVGAGGLLVGAGGRGRALVEEAAPCAAKQWPDQPAKVRSEFACVEQRMGWQAVWACGPLGWEFVWGVCPKACLAWAPLAASDGAEYPQLSSPHSPRSPPAARLVLSPSSTPTQPAPFVSRQLTGLTPDQQSTPLCPTEPIAREHCRRRKPASVPPSEYTRCPRLEDQPVRPSLSFAPIRSLPSLRSISATLANVASSFPVRTSPAATTNHAPSRSAGNLLPASTPNGVPDSTFAVAVSIGFVLASF</sequence>
<dbReference type="Proteomes" id="UP000250140">
    <property type="component" value="Unassembled WGS sequence"/>
</dbReference>
<feature type="region of interest" description="Disordered" evidence="1">
    <location>
        <begin position="246"/>
        <end position="267"/>
    </location>
</feature>
<name>A0A8E2ENU5_9PEZI</name>
<proteinExistence type="predicted"/>
<gene>
    <name evidence="2" type="ORF">AOQ84DRAFT_229559</name>
</gene>
<keyword evidence="3" id="KW-1185">Reference proteome</keyword>
<feature type="region of interest" description="Disordered" evidence="1">
    <location>
        <begin position="128"/>
        <end position="207"/>
    </location>
</feature>
<evidence type="ECO:0000313" key="2">
    <source>
        <dbReference type="EMBL" id="OCL02157.1"/>
    </source>
</evidence>
<accession>A0A8E2ENU5</accession>
<evidence type="ECO:0000256" key="1">
    <source>
        <dbReference type="SAM" id="MobiDB-lite"/>
    </source>
</evidence>
<dbReference type="EMBL" id="KV750995">
    <property type="protein sequence ID" value="OCL02157.1"/>
    <property type="molecule type" value="Genomic_DNA"/>
</dbReference>
<dbReference type="AlphaFoldDB" id="A0A8E2ENU5"/>
<feature type="compositionally biased region" description="Polar residues" evidence="1">
    <location>
        <begin position="164"/>
        <end position="178"/>
    </location>
</feature>
<evidence type="ECO:0000313" key="3">
    <source>
        <dbReference type="Proteomes" id="UP000250140"/>
    </source>
</evidence>
<protein>
    <submittedName>
        <fullName evidence="2">Uncharacterized protein</fullName>
    </submittedName>
</protein>
<reference evidence="2 3" key="1">
    <citation type="journal article" date="2016" name="Nat. Commun.">
        <title>Ectomycorrhizal ecology is imprinted in the genome of the dominant symbiotic fungus Cenococcum geophilum.</title>
        <authorList>
            <consortium name="DOE Joint Genome Institute"/>
            <person name="Peter M."/>
            <person name="Kohler A."/>
            <person name="Ohm R.A."/>
            <person name="Kuo A."/>
            <person name="Krutzmann J."/>
            <person name="Morin E."/>
            <person name="Arend M."/>
            <person name="Barry K.W."/>
            <person name="Binder M."/>
            <person name="Choi C."/>
            <person name="Clum A."/>
            <person name="Copeland A."/>
            <person name="Grisel N."/>
            <person name="Haridas S."/>
            <person name="Kipfer T."/>
            <person name="LaButti K."/>
            <person name="Lindquist E."/>
            <person name="Lipzen A."/>
            <person name="Maire R."/>
            <person name="Meier B."/>
            <person name="Mihaltcheva S."/>
            <person name="Molinier V."/>
            <person name="Murat C."/>
            <person name="Poggeler S."/>
            <person name="Quandt C.A."/>
            <person name="Sperisen C."/>
            <person name="Tritt A."/>
            <person name="Tisserant E."/>
            <person name="Crous P.W."/>
            <person name="Henrissat B."/>
            <person name="Nehls U."/>
            <person name="Egli S."/>
            <person name="Spatafora J.W."/>
            <person name="Grigoriev I.V."/>
            <person name="Martin F.M."/>
        </authorList>
    </citation>
    <scope>NUCLEOTIDE SEQUENCE [LARGE SCALE GENOMIC DNA]</scope>
    <source>
        <strain evidence="2 3">CBS 207.34</strain>
    </source>
</reference>
<feature type="compositionally biased region" description="Low complexity" evidence="1">
    <location>
        <begin position="134"/>
        <end position="146"/>
    </location>
</feature>
<organism evidence="2 3">
    <name type="scientific">Glonium stellatum</name>
    <dbReference type="NCBI Taxonomy" id="574774"/>
    <lineage>
        <taxon>Eukaryota</taxon>
        <taxon>Fungi</taxon>
        <taxon>Dikarya</taxon>
        <taxon>Ascomycota</taxon>
        <taxon>Pezizomycotina</taxon>
        <taxon>Dothideomycetes</taxon>
        <taxon>Pleosporomycetidae</taxon>
        <taxon>Gloniales</taxon>
        <taxon>Gloniaceae</taxon>
        <taxon>Glonium</taxon>
    </lineage>
</organism>